<organism evidence="1 2">
    <name type="scientific">Stenotrophomonas forensis</name>
    <dbReference type="NCBI Taxonomy" id="2871169"/>
    <lineage>
        <taxon>Bacteria</taxon>
        <taxon>Pseudomonadati</taxon>
        <taxon>Pseudomonadota</taxon>
        <taxon>Gammaproteobacteria</taxon>
        <taxon>Lysobacterales</taxon>
        <taxon>Lysobacteraceae</taxon>
        <taxon>Stenotrophomonas</taxon>
        <taxon>Stenotrophomonas maltophilia group</taxon>
    </lineage>
</organism>
<reference evidence="1 2" key="1">
    <citation type="submission" date="2021-08" db="EMBL/GenBank/DDBJ databases">
        <title>Stenotrophomonas forensis sp. nov., isolated from contaminated viral transport media.</title>
        <authorList>
            <person name="Nguyen S.V."/>
            <person name="Edwards D."/>
            <person name="Scott S."/>
            <person name="Doss J."/>
            <person name="Merid S."/>
            <person name="Zelaya E."/>
            <person name="Maza C."/>
            <person name="Mann M."/>
            <person name="Hamilton B."/>
            <person name="Blackwell R."/>
            <person name="Tran A."/>
            <person name="Hauser J."/>
        </authorList>
    </citation>
    <scope>NUCLEOTIDE SEQUENCE [LARGE SCALE GENOMIC DNA]</scope>
    <source>
        <strain evidence="1 2">DFS-20110405</strain>
    </source>
</reference>
<evidence type="ECO:0000313" key="1">
    <source>
        <dbReference type="EMBL" id="WDM64923.1"/>
    </source>
</evidence>
<sequence length="119" mass="13323">MNPHFSAEAPERPRPKGLYAQLDFIEPLGEGLALVGLDGVDAEWFAEFTKRYGLNDNAASADACGEFLGERGSTRILTRQFFIKRADRASSCALRLWSKEVYNPALRRRHRPSAALPLM</sequence>
<keyword evidence="2" id="KW-1185">Reference proteome</keyword>
<evidence type="ECO:0000313" key="2">
    <source>
        <dbReference type="Proteomes" id="UP001216828"/>
    </source>
</evidence>
<proteinExistence type="predicted"/>
<dbReference type="Proteomes" id="UP001216828">
    <property type="component" value="Chromosome"/>
</dbReference>
<name>A0ABY7Y4M5_9GAMM</name>
<accession>A0ABY7Y4M5</accession>
<dbReference type="EMBL" id="CP082270">
    <property type="protein sequence ID" value="WDM64923.1"/>
    <property type="molecule type" value="Genomic_DNA"/>
</dbReference>
<evidence type="ECO:0008006" key="3">
    <source>
        <dbReference type="Google" id="ProtNLM"/>
    </source>
</evidence>
<dbReference type="RefSeq" id="WP_274512285.1">
    <property type="nucleotide sequence ID" value="NZ_CP082270.1"/>
</dbReference>
<gene>
    <name evidence="1" type="ORF">K5L94_06455</name>
</gene>
<protein>
    <recommendedName>
        <fullName evidence="3">HipA N-terminal subdomain 1 domain-containing protein</fullName>
    </recommendedName>
</protein>